<protein>
    <submittedName>
        <fullName evidence="8">Cytochrome C oxidase subunit III</fullName>
    </submittedName>
</protein>
<evidence type="ECO:0000256" key="6">
    <source>
        <dbReference type="SAM" id="Phobius"/>
    </source>
</evidence>
<dbReference type="Gene3D" id="1.10.760.10">
    <property type="entry name" value="Cytochrome c-like domain"/>
    <property type="match status" value="1"/>
</dbReference>
<dbReference type="OrthoDB" id="7933886at2"/>
<reference evidence="8 9" key="1">
    <citation type="submission" date="2016-01" db="EMBL/GenBank/DDBJ databases">
        <title>High potential of lignocellulose degradation of a new Verrucomicrobia species.</title>
        <authorList>
            <person name="Wang Y."/>
            <person name="Shi Y."/>
            <person name="Qiu Z."/>
            <person name="Liu S."/>
            <person name="Yang H."/>
        </authorList>
    </citation>
    <scope>NUCLEOTIDE SEQUENCE [LARGE SCALE GENOMIC DNA]</scope>
    <source>
        <strain evidence="8 9">TSB47</strain>
    </source>
</reference>
<organism evidence="8 9">
    <name type="scientific">Termitidicoccus mucosus</name>
    <dbReference type="NCBI Taxonomy" id="1184151"/>
    <lineage>
        <taxon>Bacteria</taxon>
        <taxon>Pseudomonadati</taxon>
        <taxon>Verrucomicrobiota</taxon>
        <taxon>Opitutia</taxon>
        <taxon>Opitutales</taxon>
        <taxon>Opitutaceae</taxon>
        <taxon>Termitidicoccus</taxon>
    </lineage>
</organism>
<dbReference type="Proteomes" id="UP000078486">
    <property type="component" value="Unassembled WGS sequence"/>
</dbReference>
<accession>A0A178II87</accession>
<evidence type="ECO:0000259" key="7">
    <source>
        <dbReference type="PROSITE" id="PS51007"/>
    </source>
</evidence>
<dbReference type="PANTHER" id="PTHR33751">
    <property type="entry name" value="CBB3-TYPE CYTOCHROME C OXIDASE SUBUNIT FIXP"/>
    <property type="match status" value="1"/>
</dbReference>
<feature type="region of interest" description="Disordered" evidence="5">
    <location>
        <begin position="1"/>
        <end position="20"/>
    </location>
</feature>
<dbReference type="InterPro" id="IPR038414">
    <property type="entry name" value="CcoP_N_sf"/>
</dbReference>
<dbReference type="SUPFAM" id="SSF46626">
    <property type="entry name" value="Cytochrome c"/>
    <property type="match status" value="1"/>
</dbReference>
<keyword evidence="6" id="KW-1133">Transmembrane helix</keyword>
<proteinExistence type="predicted"/>
<keyword evidence="9" id="KW-1185">Reference proteome</keyword>
<dbReference type="InterPro" id="IPR009056">
    <property type="entry name" value="Cyt_c-like_dom"/>
</dbReference>
<dbReference type="PROSITE" id="PS51007">
    <property type="entry name" value="CYTC"/>
    <property type="match status" value="1"/>
</dbReference>
<dbReference type="Pfam" id="PF14715">
    <property type="entry name" value="FixP_N"/>
    <property type="match status" value="1"/>
</dbReference>
<evidence type="ECO:0000256" key="3">
    <source>
        <dbReference type="ARBA" id="ARBA00023004"/>
    </source>
</evidence>
<dbReference type="STRING" id="1184151.AW736_08535"/>
<keyword evidence="6" id="KW-0472">Membrane</keyword>
<dbReference type="InterPro" id="IPR032858">
    <property type="entry name" value="CcoP_N"/>
</dbReference>
<dbReference type="Gene3D" id="6.10.280.130">
    <property type="match status" value="1"/>
</dbReference>
<comment type="caution">
    <text evidence="8">The sequence shown here is derived from an EMBL/GenBank/DDBJ whole genome shotgun (WGS) entry which is preliminary data.</text>
</comment>
<keyword evidence="3 4" id="KW-0408">Iron</keyword>
<dbReference type="InterPro" id="IPR050597">
    <property type="entry name" value="Cytochrome_c_Oxidase_Subunit"/>
</dbReference>
<keyword evidence="6" id="KW-0812">Transmembrane</keyword>
<feature type="transmembrane region" description="Helical" evidence="6">
    <location>
        <begin position="39"/>
        <end position="57"/>
    </location>
</feature>
<dbReference type="GO" id="GO:0020037">
    <property type="term" value="F:heme binding"/>
    <property type="evidence" value="ECO:0007669"/>
    <property type="project" value="InterPro"/>
</dbReference>
<dbReference type="EMBL" id="LRRQ01000083">
    <property type="protein sequence ID" value="OAM89662.1"/>
    <property type="molecule type" value="Genomic_DNA"/>
</dbReference>
<keyword evidence="2 4" id="KW-0479">Metal-binding</keyword>
<evidence type="ECO:0000256" key="5">
    <source>
        <dbReference type="SAM" id="MobiDB-lite"/>
    </source>
</evidence>
<dbReference type="InterPro" id="IPR036909">
    <property type="entry name" value="Cyt_c-like_dom_sf"/>
</dbReference>
<evidence type="ECO:0000256" key="1">
    <source>
        <dbReference type="ARBA" id="ARBA00022617"/>
    </source>
</evidence>
<dbReference type="AlphaFoldDB" id="A0A178II87"/>
<gene>
    <name evidence="8" type="ORF">AW736_08535</name>
</gene>
<dbReference type="GO" id="GO:0009055">
    <property type="term" value="F:electron transfer activity"/>
    <property type="evidence" value="ECO:0007669"/>
    <property type="project" value="InterPro"/>
</dbReference>
<evidence type="ECO:0000256" key="2">
    <source>
        <dbReference type="ARBA" id="ARBA00022723"/>
    </source>
</evidence>
<sequence>MTPDPSHAAPSGASAQADDALRPHSYDGIQEYDKRLPNWWLLTFYGAIAFSIVYWFFHFQASLAAGDGERVTAEIARLEAVKMANATQLDDPTLWKASQNPVFTTAGKEIFMANCATCHLASLRGKDENPTAVGPNLTDTRWIHGGKPTEVYHTVTEGVLAKGMPAWGPQLGQKRVIEAVSYVLSFHKEGDPVEVELSP</sequence>
<dbReference type="PANTHER" id="PTHR33751:SF1">
    <property type="entry name" value="CBB3-TYPE CYTOCHROME C OXIDASE SUBUNIT FIXP"/>
    <property type="match status" value="1"/>
</dbReference>
<evidence type="ECO:0000256" key="4">
    <source>
        <dbReference type="PROSITE-ProRule" id="PRU00433"/>
    </source>
</evidence>
<dbReference type="RefSeq" id="WP_084442072.1">
    <property type="nucleotide sequence ID" value="NZ_CP109796.1"/>
</dbReference>
<keyword evidence="1 4" id="KW-0349">Heme</keyword>
<evidence type="ECO:0000313" key="8">
    <source>
        <dbReference type="EMBL" id="OAM89662.1"/>
    </source>
</evidence>
<feature type="domain" description="Cytochrome c" evidence="7">
    <location>
        <begin position="102"/>
        <end position="187"/>
    </location>
</feature>
<evidence type="ECO:0000313" key="9">
    <source>
        <dbReference type="Proteomes" id="UP000078486"/>
    </source>
</evidence>
<name>A0A178II87_9BACT</name>
<dbReference type="GO" id="GO:0046872">
    <property type="term" value="F:metal ion binding"/>
    <property type="evidence" value="ECO:0007669"/>
    <property type="project" value="UniProtKB-KW"/>
</dbReference>
<dbReference type="Pfam" id="PF13442">
    <property type="entry name" value="Cytochrome_CBB3"/>
    <property type="match status" value="1"/>
</dbReference>